<reference evidence="2" key="1">
    <citation type="submission" date="2020-06" db="EMBL/GenBank/DDBJ databases">
        <authorList>
            <consortium name="Plant Systems Biology data submission"/>
        </authorList>
    </citation>
    <scope>NUCLEOTIDE SEQUENCE</scope>
    <source>
        <strain evidence="2">D6</strain>
    </source>
</reference>
<feature type="region of interest" description="Disordered" evidence="1">
    <location>
        <begin position="1"/>
        <end position="143"/>
    </location>
</feature>
<sequence>MCSDDEDDLYAFLGDGADPTGTPPRRSSSLVRIMKKFISLGKSDSHRKKKRKQGQGRNDDSDGGPNYSWEHHQDIKKAPKRKTSSFLRNLLESKSKSKSKHREKQGRRQEEDQPAPTASSRHRKFVEGQQREQKRTKTTVRVS</sequence>
<feature type="compositionally biased region" description="Basic and acidic residues" evidence="1">
    <location>
        <begin position="125"/>
        <end position="135"/>
    </location>
</feature>
<dbReference type="AlphaFoldDB" id="A0A9N8HDX7"/>
<comment type="caution">
    <text evidence="2">The sequence shown here is derived from an EMBL/GenBank/DDBJ whole genome shotgun (WGS) entry which is preliminary data.</text>
</comment>
<accession>A0A9N8HDX7</accession>
<feature type="compositionally biased region" description="Basic residues" evidence="1">
    <location>
        <begin position="96"/>
        <end position="105"/>
    </location>
</feature>
<gene>
    <name evidence="2" type="ORF">SEMRO_362_G126760.1</name>
</gene>
<organism evidence="2 3">
    <name type="scientific">Seminavis robusta</name>
    <dbReference type="NCBI Taxonomy" id="568900"/>
    <lineage>
        <taxon>Eukaryota</taxon>
        <taxon>Sar</taxon>
        <taxon>Stramenopiles</taxon>
        <taxon>Ochrophyta</taxon>
        <taxon>Bacillariophyta</taxon>
        <taxon>Bacillariophyceae</taxon>
        <taxon>Bacillariophycidae</taxon>
        <taxon>Naviculales</taxon>
        <taxon>Naviculaceae</taxon>
        <taxon>Seminavis</taxon>
    </lineage>
</organism>
<dbReference type="Proteomes" id="UP001153069">
    <property type="component" value="Unassembled WGS sequence"/>
</dbReference>
<name>A0A9N8HDX7_9STRA</name>
<feature type="compositionally biased region" description="Basic residues" evidence="1">
    <location>
        <begin position="45"/>
        <end position="54"/>
    </location>
</feature>
<evidence type="ECO:0000313" key="2">
    <source>
        <dbReference type="EMBL" id="CAB9508825.1"/>
    </source>
</evidence>
<keyword evidence="3" id="KW-1185">Reference proteome</keyword>
<evidence type="ECO:0000256" key="1">
    <source>
        <dbReference type="SAM" id="MobiDB-lite"/>
    </source>
</evidence>
<evidence type="ECO:0000313" key="3">
    <source>
        <dbReference type="Proteomes" id="UP001153069"/>
    </source>
</evidence>
<protein>
    <submittedName>
        <fullName evidence="2">Uncharacterized protein</fullName>
    </submittedName>
</protein>
<proteinExistence type="predicted"/>
<dbReference type="EMBL" id="CAICTM010000361">
    <property type="protein sequence ID" value="CAB9508825.1"/>
    <property type="molecule type" value="Genomic_DNA"/>
</dbReference>